<keyword evidence="3" id="KW-0732">Signal</keyword>
<proteinExistence type="predicted"/>
<evidence type="ECO:0000256" key="2">
    <source>
        <dbReference type="SAM" id="Phobius"/>
    </source>
</evidence>
<reference evidence="4 5" key="1">
    <citation type="submission" date="2024-03" db="EMBL/GenBank/DDBJ databases">
        <title>A high-quality draft genome sequence of Diaporthe vaccinii, a causative agent of upright dieback and viscid rot disease in cranberry plants.</title>
        <authorList>
            <person name="Sarrasin M."/>
            <person name="Lang B.F."/>
            <person name="Burger G."/>
        </authorList>
    </citation>
    <scope>NUCLEOTIDE SEQUENCE [LARGE SCALE GENOMIC DNA]</scope>
    <source>
        <strain evidence="4 5">IS7</strain>
    </source>
</reference>
<evidence type="ECO:0000256" key="3">
    <source>
        <dbReference type="SAM" id="SignalP"/>
    </source>
</evidence>
<keyword evidence="2" id="KW-1133">Transmembrane helix</keyword>
<gene>
    <name evidence="4" type="ORF">FJTKL_14943</name>
</gene>
<feature type="compositionally biased region" description="Basic and acidic residues" evidence="1">
    <location>
        <begin position="293"/>
        <end position="307"/>
    </location>
</feature>
<feature type="signal peptide" evidence="3">
    <location>
        <begin position="1"/>
        <end position="21"/>
    </location>
</feature>
<protein>
    <submittedName>
        <fullName evidence="4">Uncharacterized protein</fullName>
    </submittedName>
</protein>
<feature type="chain" id="PRO_5045678757" evidence="3">
    <location>
        <begin position="22"/>
        <end position="330"/>
    </location>
</feature>
<dbReference type="InterPro" id="IPR028000">
    <property type="entry name" value="Pma1"/>
</dbReference>
<evidence type="ECO:0000256" key="1">
    <source>
        <dbReference type="SAM" id="MobiDB-lite"/>
    </source>
</evidence>
<keyword evidence="2" id="KW-0472">Membrane</keyword>
<dbReference type="Pfam" id="PF14610">
    <property type="entry name" value="Psg1"/>
    <property type="match status" value="1"/>
</dbReference>
<dbReference type="EMBL" id="JBAWTH010000090">
    <property type="protein sequence ID" value="KAL2278139.1"/>
    <property type="molecule type" value="Genomic_DNA"/>
</dbReference>
<keyword evidence="5" id="KW-1185">Reference proteome</keyword>
<sequence>MILFRPTLLALAACVCTCVSAELALVARYNPRKIWVTVDANGDARTITPSVSGTKTVSGAPEYVTQTSVYALTTADGMVQTTTDIAPVATATASSGAGAFFQCRNYRGEDAPFCQPRRGSVLRPGNTYYVTWDAVKFASDNAVISVQVRYSDYGGFIADRNITVKTGFYVWNIEEDLLSQNGRDGGNLNATLALIEYPTSESDSESSPVYAIGPDVIISSSAPSYDASPENRFENHGRTVAIAVSVTISAVLLALATFVIWSWNRHGHVFGIGGRKNRRDSQRTNSMSNFGWPEDKNREVELTDRESWGPTPNKNVFRAEIQRQEMQRGY</sequence>
<evidence type="ECO:0000313" key="5">
    <source>
        <dbReference type="Proteomes" id="UP001600888"/>
    </source>
</evidence>
<feature type="transmembrane region" description="Helical" evidence="2">
    <location>
        <begin position="240"/>
        <end position="261"/>
    </location>
</feature>
<evidence type="ECO:0000313" key="4">
    <source>
        <dbReference type="EMBL" id="KAL2278139.1"/>
    </source>
</evidence>
<comment type="caution">
    <text evidence="4">The sequence shown here is derived from an EMBL/GenBank/DDBJ whole genome shotgun (WGS) entry which is preliminary data.</text>
</comment>
<organism evidence="4 5">
    <name type="scientific">Diaporthe vaccinii</name>
    <dbReference type="NCBI Taxonomy" id="105482"/>
    <lineage>
        <taxon>Eukaryota</taxon>
        <taxon>Fungi</taxon>
        <taxon>Dikarya</taxon>
        <taxon>Ascomycota</taxon>
        <taxon>Pezizomycotina</taxon>
        <taxon>Sordariomycetes</taxon>
        <taxon>Sordariomycetidae</taxon>
        <taxon>Diaporthales</taxon>
        <taxon>Diaporthaceae</taxon>
        <taxon>Diaporthe</taxon>
        <taxon>Diaporthe eres species complex</taxon>
    </lineage>
</organism>
<dbReference type="Proteomes" id="UP001600888">
    <property type="component" value="Unassembled WGS sequence"/>
</dbReference>
<feature type="region of interest" description="Disordered" evidence="1">
    <location>
        <begin position="275"/>
        <end position="313"/>
    </location>
</feature>
<name>A0ABR4E6W3_9PEZI</name>
<accession>A0ABR4E6W3</accession>
<keyword evidence="2" id="KW-0812">Transmembrane</keyword>